<comment type="similarity">
    <text evidence="1">Belongs to the DnaB/DnaD family.</text>
</comment>
<dbReference type="SUPFAM" id="SSF158499">
    <property type="entry name" value="DnaD domain-like"/>
    <property type="match status" value="2"/>
</dbReference>
<comment type="caution">
    <text evidence="4">The sequence shown here is derived from an EMBL/GenBank/DDBJ whole genome shotgun (WGS) entry which is preliminary data.</text>
</comment>
<name>A0ABS7DL61_9FIRM</name>
<evidence type="ECO:0000313" key="5">
    <source>
        <dbReference type="Proteomes" id="UP000719942"/>
    </source>
</evidence>
<evidence type="ECO:0000259" key="3">
    <source>
        <dbReference type="Pfam" id="PF07261"/>
    </source>
</evidence>
<dbReference type="InterPro" id="IPR006343">
    <property type="entry name" value="DnaB/C_C"/>
</dbReference>
<feature type="region of interest" description="Disordered" evidence="2">
    <location>
        <begin position="298"/>
        <end position="320"/>
    </location>
</feature>
<organism evidence="4 5">
    <name type="scientific">Caproiciproducens faecalis</name>
    <dbReference type="NCBI Taxonomy" id="2820301"/>
    <lineage>
        <taxon>Bacteria</taxon>
        <taxon>Bacillati</taxon>
        <taxon>Bacillota</taxon>
        <taxon>Clostridia</taxon>
        <taxon>Eubacteriales</taxon>
        <taxon>Acutalibacteraceae</taxon>
        <taxon>Caproiciproducens</taxon>
    </lineage>
</organism>
<proteinExistence type="inferred from homology"/>
<dbReference type="PANTHER" id="PTHR37293">
    <property type="entry name" value="PHAGE REPLICATION PROTEIN-RELATED"/>
    <property type="match status" value="1"/>
</dbReference>
<feature type="domain" description="DnaB/C C-terminal" evidence="3">
    <location>
        <begin position="145"/>
        <end position="216"/>
    </location>
</feature>
<protein>
    <submittedName>
        <fullName evidence="4">DnaD domain protein</fullName>
    </submittedName>
</protein>
<accession>A0ABS7DL61</accession>
<dbReference type="RefSeq" id="WP_219964396.1">
    <property type="nucleotide sequence ID" value="NZ_JAGFNZ010000001.1"/>
</dbReference>
<dbReference type="NCBIfam" id="TIGR01446">
    <property type="entry name" value="DnaD_dom"/>
    <property type="match status" value="2"/>
</dbReference>
<dbReference type="EMBL" id="JAGFNZ010000001">
    <property type="protein sequence ID" value="MBW7572034.1"/>
    <property type="molecule type" value="Genomic_DNA"/>
</dbReference>
<evidence type="ECO:0000256" key="2">
    <source>
        <dbReference type="SAM" id="MobiDB-lite"/>
    </source>
</evidence>
<dbReference type="InterPro" id="IPR053162">
    <property type="entry name" value="DnaD"/>
</dbReference>
<dbReference type="PANTHER" id="PTHR37293:SF5">
    <property type="entry name" value="DNA REPLICATION PROTEIN"/>
    <property type="match status" value="1"/>
</dbReference>
<gene>
    <name evidence="4" type="ORF">J5W02_04345</name>
</gene>
<evidence type="ECO:0000313" key="4">
    <source>
        <dbReference type="EMBL" id="MBW7572034.1"/>
    </source>
</evidence>
<feature type="compositionally biased region" description="Basic and acidic residues" evidence="2">
    <location>
        <begin position="300"/>
        <end position="309"/>
    </location>
</feature>
<dbReference type="InterPro" id="IPR017019">
    <property type="entry name" value="DNA_replication_prd_bac"/>
</dbReference>
<sequence>MSYSINLGDWNSVFAVPCSVVDKHIKLAGSVQLKVLLWELRHAGENIEAAEIAKALCIDKADVADAMLYWQQTGLFCQKGQELTPAEKEAAPEAPAAEEPAPEPENPEPAPAERPHKLLSRPQKPDNVFVAKRIGESTEIACLMQEAEQILGRLISNGDSAMLLMLHDDFGLPADVIIMLLQYVVSIGKANTRYIEKVAMNWADEEIFTHEKAEEKLRRLDESQKAWRVVEQATGIPHRAPSTKEQAFASVWVTQWKFDLPLIHEAYERSVDNTGKFSIHYMNKILERWNREQISTLEQAQKDKEERAAARKSVKPQKTSYDIAEYERSSVFDNFDRK</sequence>
<dbReference type="PIRSF" id="PIRSF033722">
    <property type="entry name" value="DnaD_CA_C3587_prd"/>
    <property type="match status" value="1"/>
</dbReference>
<dbReference type="Pfam" id="PF07261">
    <property type="entry name" value="DnaB_2"/>
    <property type="match status" value="2"/>
</dbReference>
<dbReference type="Gene3D" id="1.10.10.630">
    <property type="entry name" value="DnaD domain-like"/>
    <property type="match status" value="2"/>
</dbReference>
<reference evidence="4 5" key="1">
    <citation type="submission" date="2021-03" db="EMBL/GenBank/DDBJ databases">
        <title>Caproiciproducens sp. nov. isolated from feces of cow.</title>
        <authorList>
            <person name="Choi J.-Y."/>
        </authorList>
    </citation>
    <scope>NUCLEOTIDE SEQUENCE [LARGE SCALE GENOMIC DNA]</scope>
    <source>
        <strain evidence="4 5">AGMB10547</strain>
    </source>
</reference>
<evidence type="ECO:0000256" key="1">
    <source>
        <dbReference type="ARBA" id="ARBA00093462"/>
    </source>
</evidence>
<keyword evidence="5" id="KW-1185">Reference proteome</keyword>
<dbReference type="Proteomes" id="UP000719942">
    <property type="component" value="Unassembled WGS sequence"/>
</dbReference>
<dbReference type="InterPro" id="IPR034829">
    <property type="entry name" value="DnaD-like_sf"/>
</dbReference>
<feature type="region of interest" description="Disordered" evidence="2">
    <location>
        <begin position="83"/>
        <end position="121"/>
    </location>
</feature>
<feature type="domain" description="DnaB/C C-terminal" evidence="3">
    <location>
        <begin position="238"/>
        <end position="303"/>
    </location>
</feature>